<reference evidence="2 3" key="1">
    <citation type="submission" date="2019-05" db="EMBL/GenBank/DDBJ databases">
        <title>We sequenced the genome of Paenibacillus hemerocallicola KCTC 33185 for further insight into its adaptation and study the phylogeny of Paenibacillus.</title>
        <authorList>
            <person name="Narsing Rao M.P."/>
        </authorList>
    </citation>
    <scope>NUCLEOTIDE SEQUENCE [LARGE SCALE GENOMIC DNA]</scope>
    <source>
        <strain evidence="2 3">KCTC 33185</strain>
    </source>
</reference>
<gene>
    <name evidence="2" type="ORF">FE784_24205</name>
</gene>
<dbReference type="PANTHER" id="PTHR35339:SF3">
    <property type="entry name" value="DUF2264 DOMAIN-CONTAINING PROTEIN"/>
    <property type="match status" value="1"/>
</dbReference>
<dbReference type="PANTHER" id="PTHR35339">
    <property type="entry name" value="LINALOOL DEHYDRATASE_ISOMERASE DOMAIN-CONTAINING PROTEIN"/>
    <property type="match status" value="1"/>
</dbReference>
<dbReference type="AlphaFoldDB" id="A0A5C4T4B0"/>
<evidence type="ECO:0000259" key="1">
    <source>
        <dbReference type="Pfam" id="PF10022"/>
    </source>
</evidence>
<dbReference type="Proteomes" id="UP000307943">
    <property type="component" value="Unassembled WGS sequence"/>
</dbReference>
<protein>
    <submittedName>
        <fullName evidence="2">DUF2264 domain-containing protein</fullName>
    </submittedName>
</protein>
<dbReference type="Pfam" id="PF10022">
    <property type="entry name" value="DUF2264"/>
    <property type="match status" value="1"/>
</dbReference>
<keyword evidence="3" id="KW-1185">Reference proteome</keyword>
<evidence type="ECO:0000313" key="3">
    <source>
        <dbReference type="Proteomes" id="UP000307943"/>
    </source>
</evidence>
<feature type="domain" description="DUF2264" evidence="1">
    <location>
        <begin position="9"/>
        <end position="364"/>
    </location>
</feature>
<name>A0A5C4T4B0_9BACL</name>
<accession>A0A5C4T4B0</accession>
<organism evidence="2 3">
    <name type="scientific">Paenibacillus hemerocallicola</name>
    <dbReference type="NCBI Taxonomy" id="1172614"/>
    <lineage>
        <taxon>Bacteria</taxon>
        <taxon>Bacillati</taxon>
        <taxon>Bacillota</taxon>
        <taxon>Bacilli</taxon>
        <taxon>Bacillales</taxon>
        <taxon>Paenibacillaceae</taxon>
        <taxon>Paenibacillus</taxon>
    </lineage>
</organism>
<dbReference type="InterPro" id="IPR049349">
    <property type="entry name" value="DUF2264_N"/>
</dbReference>
<dbReference type="PIRSF" id="PIRSF014753">
    <property type="entry name" value="UCP014753"/>
    <property type="match status" value="1"/>
</dbReference>
<dbReference type="RefSeq" id="WP_139604836.1">
    <property type="nucleotide sequence ID" value="NZ_VDCQ01000039.1"/>
</dbReference>
<sequence length="384" mass="42672">MSVKPYANDREYWVATLMRIADPVLNALSERRLKEKMPVEGKSGDRAHYTHLEALGRLLAGAAPWLETGPAEGEEGRLRERAARLAREAVDAGTDPSSPDYMNFGEGFQPIVDAAFFAQAILRAPTELWTKLDDRVRTNVIAALKATRTRKPFASNWLLFAAIIETALYRMGESDWDPMRVDYALKQHEAWYVGDGTYGDGPEYHADYYNSFVIQPMLVDVIGSVGDRYADWNGMAEKIRGRARRLAVIQERSISPEGTFPPIGRSLAYRFGAFHALAQTSLCRELPAPLTPAQVRCALTAVIRRMVEAPGTFDADGWLTIGFCGHQPEIGETYISTGSLYLCSVAFLPLGLPAEDPFWQGEAEWTSRRAWSGGPLAIDHAWKG</sequence>
<comment type="caution">
    <text evidence="2">The sequence shown here is derived from an EMBL/GenBank/DDBJ whole genome shotgun (WGS) entry which is preliminary data.</text>
</comment>
<dbReference type="InterPro" id="IPR016624">
    <property type="entry name" value="UCP014753"/>
</dbReference>
<dbReference type="OrthoDB" id="9813465at2"/>
<dbReference type="EMBL" id="VDCQ01000039">
    <property type="protein sequence ID" value="TNJ63696.1"/>
    <property type="molecule type" value="Genomic_DNA"/>
</dbReference>
<evidence type="ECO:0000313" key="2">
    <source>
        <dbReference type="EMBL" id="TNJ63696.1"/>
    </source>
</evidence>
<proteinExistence type="predicted"/>